<keyword evidence="3" id="KW-0645">Protease</keyword>
<dbReference type="RefSeq" id="WP_111345212.1">
    <property type="nucleotide sequence ID" value="NZ_QHHQ01000002.1"/>
</dbReference>
<sequence length="380" mass="40921">MSAPAPYDARLTRLRDAMAAAGADVYICDHAEMMVWLTGYTVSETFYRAAIVPAEGDPVIVLRRIDEVPCRAATWVPNVVAYADHEDAHARVAAEIRRFAPGTVGADYTSFGFTAHTRDRLAELLPGTTFVDIPQSSGHLRAVKDAAEVATIEAAGRIGSGAMAAIARALKPGMRPRDASAIAAFHYLTEGADDYWVGPISISRRAEADGHGMGFLHATLHDDALSEGDILHVELVPRVSYYSCRFMRSIKLGEPTAGERTVMDRLVALQDEQFAAMRPGAKAADVDAIMRRGLIAAGLRDDYPNITGYQVGLYAKTPRSSDTSLSLHPGADWPFEAGQTFHVYATAQGLALSETVVVEDGGARLLTHTPRRILVAGESV</sequence>
<dbReference type="EMBL" id="QHHQ01000002">
    <property type="protein sequence ID" value="RAI01964.1"/>
    <property type="molecule type" value="Genomic_DNA"/>
</dbReference>
<dbReference type="Proteomes" id="UP000249590">
    <property type="component" value="Unassembled WGS sequence"/>
</dbReference>
<dbReference type="Pfam" id="PF01321">
    <property type="entry name" value="Creatinase_N"/>
    <property type="match status" value="1"/>
</dbReference>
<dbReference type="InterPro" id="IPR000587">
    <property type="entry name" value="Creatinase_N"/>
</dbReference>
<feature type="domain" description="Peptidase M24" evidence="1">
    <location>
        <begin position="152"/>
        <end position="358"/>
    </location>
</feature>
<dbReference type="PANTHER" id="PTHR46112:SF3">
    <property type="entry name" value="AMINOPEPTIDASE YPDF"/>
    <property type="match status" value="1"/>
</dbReference>
<feature type="domain" description="Creatinase N-terminal" evidence="2">
    <location>
        <begin position="10"/>
        <end position="143"/>
    </location>
</feature>
<dbReference type="Gene3D" id="3.90.230.10">
    <property type="entry name" value="Creatinase/methionine aminopeptidase superfamily"/>
    <property type="match status" value="1"/>
</dbReference>
<keyword evidence="4" id="KW-1185">Reference proteome</keyword>
<accession>A0A8B2NWQ7</accession>
<reference evidence="3 4" key="1">
    <citation type="submission" date="2018-05" db="EMBL/GenBank/DDBJ databases">
        <title>Acuticoccus sediminis sp. nov., isolated from deep-sea sediment of Indian Ocean.</title>
        <authorList>
            <person name="Liu X."/>
            <person name="Lai Q."/>
            <person name="Du Y."/>
            <person name="Sun F."/>
            <person name="Zhang X."/>
            <person name="Wang S."/>
            <person name="Shao Z."/>
        </authorList>
    </citation>
    <scope>NUCLEOTIDE SEQUENCE [LARGE SCALE GENOMIC DNA]</scope>
    <source>
        <strain evidence="3 4">PTG4-2</strain>
    </source>
</reference>
<dbReference type="SUPFAM" id="SSF55920">
    <property type="entry name" value="Creatinase/aminopeptidase"/>
    <property type="match status" value="1"/>
</dbReference>
<proteinExistence type="predicted"/>
<dbReference type="InterPro" id="IPR050659">
    <property type="entry name" value="Peptidase_M24B"/>
</dbReference>
<evidence type="ECO:0000259" key="2">
    <source>
        <dbReference type="Pfam" id="PF01321"/>
    </source>
</evidence>
<dbReference type="InterPro" id="IPR036005">
    <property type="entry name" value="Creatinase/aminopeptidase-like"/>
</dbReference>
<dbReference type="InterPro" id="IPR000994">
    <property type="entry name" value="Pept_M24"/>
</dbReference>
<evidence type="ECO:0000259" key="1">
    <source>
        <dbReference type="Pfam" id="PF00557"/>
    </source>
</evidence>
<keyword evidence="3" id="KW-0031">Aminopeptidase</keyword>
<keyword evidence="3" id="KW-0378">Hydrolase</keyword>
<comment type="caution">
    <text evidence="3">The sequence shown here is derived from an EMBL/GenBank/DDBJ whole genome shotgun (WGS) entry which is preliminary data.</text>
</comment>
<dbReference type="InterPro" id="IPR029149">
    <property type="entry name" value="Creatin/AminoP/Spt16_N"/>
</dbReference>
<protein>
    <submittedName>
        <fullName evidence="3">Aminopeptidase P family protein</fullName>
    </submittedName>
</protein>
<dbReference type="OrthoDB" id="9803194at2"/>
<dbReference type="AlphaFoldDB" id="A0A8B2NWQ7"/>
<dbReference type="GO" id="GO:0004177">
    <property type="term" value="F:aminopeptidase activity"/>
    <property type="evidence" value="ECO:0007669"/>
    <property type="project" value="UniProtKB-KW"/>
</dbReference>
<gene>
    <name evidence="3" type="ORF">DLJ53_11290</name>
</gene>
<evidence type="ECO:0000313" key="3">
    <source>
        <dbReference type="EMBL" id="RAI01964.1"/>
    </source>
</evidence>
<dbReference type="Gene3D" id="3.40.350.10">
    <property type="entry name" value="Creatinase/prolidase N-terminal domain"/>
    <property type="match status" value="1"/>
</dbReference>
<dbReference type="PANTHER" id="PTHR46112">
    <property type="entry name" value="AMINOPEPTIDASE"/>
    <property type="match status" value="1"/>
</dbReference>
<dbReference type="SUPFAM" id="SSF53092">
    <property type="entry name" value="Creatinase/prolidase N-terminal domain"/>
    <property type="match status" value="1"/>
</dbReference>
<evidence type="ECO:0000313" key="4">
    <source>
        <dbReference type="Proteomes" id="UP000249590"/>
    </source>
</evidence>
<organism evidence="3 4">
    <name type="scientific">Acuticoccus sediminis</name>
    <dbReference type="NCBI Taxonomy" id="2184697"/>
    <lineage>
        <taxon>Bacteria</taxon>
        <taxon>Pseudomonadati</taxon>
        <taxon>Pseudomonadota</taxon>
        <taxon>Alphaproteobacteria</taxon>
        <taxon>Hyphomicrobiales</taxon>
        <taxon>Amorphaceae</taxon>
        <taxon>Acuticoccus</taxon>
    </lineage>
</organism>
<dbReference type="CDD" id="cd01066">
    <property type="entry name" value="APP_MetAP"/>
    <property type="match status" value="1"/>
</dbReference>
<name>A0A8B2NWQ7_9HYPH</name>
<dbReference type="Pfam" id="PF00557">
    <property type="entry name" value="Peptidase_M24"/>
    <property type="match status" value="1"/>
</dbReference>